<dbReference type="Gene3D" id="3.90.1150.30">
    <property type="match status" value="1"/>
</dbReference>
<dbReference type="EMBL" id="CP022022">
    <property type="protein sequence ID" value="ASF43201.1"/>
    <property type="molecule type" value="Genomic_DNA"/>
</dbReference>
<dbReference type="InterPro" id="IPR058532">
    <property type="entry name" value="YjbR/MT2646/Rv2570-like"/>
</dbReference>
<keyword evidence="2" id="KW-1185">Reference proteome</keyword>
<evidence type="ECO:0000313" key="2">
    <source>
        <dbReference type="Proteomes" id="UP000197007"/>
    </source>
</evidence>
<dbReference type="InterPro" id="IPR007351">
    <property type="entry name" value="YjbR"/>
</dbReference>
<accession>A0A1Z4BPI0</accession>
<dbReference type="PANTHER" id="PTHR35145:SF1">
    <property type="entry name" value="CYTOPLASMIC PROTEIN"/>
    <property type="match status" value="1"/>
</dbReference>
<dbReference type="Pfam" id="PF04237">
    <property type="entry name" value="YjbR"/>
    <property type="match status" value="1"/>
</dbReference>
<evidence type="ECO:0000313" key="1">
    <source>
        <dbReference type="EMBL" id="ASF43201.1"/>
    </source>
</evidence>
<dbReference type="SUPFAM" id="SSF142906">
    <property type="entry name" value="YjbR-like"/>
    <property type="match status" value="1"/>
</dbReference>
<dbReference type="RefSeq" id="WP_088594232.1">
    <property type="nucleotide sequence ID" value="NZ_CP022022.1"/>
</dbReference>
<protein>
    <recommendedName>
        <fullName evidence="3">MmcQ-like protein</fullName>
    </recommendedName>
</protein>
<organism evidence="1 2">
    <name type="scientific">Capnocytophaga endodontalis</name>
    <dbReference type="NCBI Taxonomy" id="2708117"/>
    <lineage>
        <taxon>Bacteria</taxon>
        <taxon>Pseudomonadati</taxon>
        <taxon>Bacteroidota</taxon>
        <taxon>Flavobacteriia</taxon>
        <taxon>Flavobacteriales</taxon>
        <taxon>Flavobacteriaceae</taxon>
        <taxon>Capnocytophaga</taxon>
    </lineage>
</organism>
<dbReference type="AlphaFoldDB" id="A0A1Z4BPI0"/>
<sequence>MNLETFRDFCLSLPHTTEDMPFGEDILAFRICGRIFVLTNLESVPLRASLKCNPERALELREQYPEKIVAGYHLNKKLWNTVLVESLPPTLIEEMVQHSYEEVLAKVPKKEKELITNQ</sequence>
<gene>
    <name evidence="1" type="ORF">CBG49_08995</name>
</gene>
<dbReference type="Proteomes" id="UP000197007">
    <property type="component" value="Chromosome"/>
</dbReference>
<dbReference type="PANTHER" id="PTHR35145">
    <property type="entry name" value="CYTOPLASMIC PROTEIN-RELATED"/>
    <property type="match status" value="1"/>
</dbReference>
<proteinExistence type="predicted"/>
<evidence type="ECO:0008006" key="3">
    <source>
        <dbReference type="Google" id="ProtNLM"/>
    </source>
</evidence>
<dbReference type="InterPro" id="IPR038056">
    <property type="entry name" value="YjbR-like_sf"/>
</dbReference>
<name>A0A1Z4BPI0_9FLAO</name>
<reference evidence="2" key="1">
    <citation type="submission" date="2017-06" db="EMBL/GenBank/DDBJ databases">
        <title>Complete genome sequence of Capnocytophaga sp. KCOM 1579 (=ChDC OS43) isolated from a human refractory periapical abscess lesion.</title>
        <authorList>
            <person name="Kook J.-K."/>
            <person name="Park S.-N."/>
            <person name="Lim Y.K."/>
            <person name="Roh H."/>
        </authorList>
    </citation>
    <scope>NUCLEOTIDE SEQUENCE [LARGE SCALE GENOMIC DNA]</scope>
    <source>
        <strain evidence="2">ChDC OS43</strain>
    </source>
</reference>
<dbReference type="KEGG" id="capn:CBG49_08995"/>